<dbReference type="AlphaFoldDB" id="A0A1V6CDK9"/>
<dbReference type="InterPro" id="IPR051450">
    <property type="entry name" value="Gfo/Idh/MocA_Oxidoreductases"/>
</dbReference>
<dbReference type="InterPro" id="IPR000683">
    <property type="entry name" value="Gfo/Idh/MocA-like_OxRdtase_N"/>
</dbReference>
<dbReference type="GO" id="GO:0016491">
    <property type="term" value="F:oxidoreductase activity"/>
    <property type="evidence" value="ECO:0007669"/>
    <property type="project" value="UniProtKB-KW"/>
</dbReference>
<evidence type="ECO:0000259" key="1">
    <source>
        <dbReference type="Pfam" id="PF01408"/>
    </source>
</evidence>
<dbReference type="PANTHER" id="PTHR43377:SF6">
    <property type="entry name" value="GFO_IDH_MOCA-LIKE OXIDOREDUCTASE N-TERMINAL DOMAIN-CONTAINING PROTEIN"/>
    <property type="match status" value="1"/>
</dbReference>
<feature type="domain" description="Gfo/Idh/MocA-like oxidoreductase N-terminal" evidence="1">
    <location>
        <begin position="6"/>
        <end position="123"/>
    </location>
</feature>
<dbReference type="InterPro" id="IPR055170">
    <property type="entry name" value="GFO_IDH_MocA-like_dom"/>
</dbReference>
<dbReference type="InterPro" id="IPR036291">
    <property type="entry name" value="NAD(P)-bd_dom_sf"/>
</dbReference>
<protein>
    <submittedName>
        <fullName evidence="3">Oxidoreductase YdgJ</fullName>
        <ecNumber evidence="3">1.-.-.-</ecNumber>
    </submittedName>
</protein>
<dbReference type="Proteomes" id="UP000485562">
    <property type="component" value="Unassembled WGS sequence"/>
</dbReference>
<sequence>MKKTGIKIGVIGGGYWGKNLIRVFNEIGTLSAICDINNNLVEAYKNDYSGVDIVSSYETLIKNPEIDALVIATPASTHYKIAKFAMENGKDVFCEKPLALTTRHGEELVKIASDNKLILMVGHILHYHPAVEKLKQAVNQGELGNIEYIYSNRLNIGRIRHEENILWSFAPHDISLMLSIAKSLPSEVYSYGGIFLPHKVEDVTLTFFSFPENIKGHIFVSWLNPFKEQKFVVIGNKKMAVFDDMEKEKKLVFYQHKIKWNNNEIPTIEKAEAEVVDVEKEEPLKREANHFIECVSKRKKPYTDGEEALNVLKVLQQTEKCLRRKR</sequence>
<dbReference type="GO" id="GO:0000166">
    <property type="term" value="F:nucleotide binding"/>
    <property type="evidence" value="ECO:0007669"/>
    <property type="project" value="InterPro"/>
</dbReference>
<proteinExistence type="predicted"/>
<dbReference type="Pfam" id="PF01408">
    <property type="entry name" value="GFO_IDH_MocA"/>
    <property type="match status" value="1"/>
</dbReference>
<dbReference type="EMBL" id="MWDQ01000026">
    <property type="protein sequence ID" value="OQB74953.1"/>
    <property type="molecule type" value="Genomic_DNA"/>
</dbReference>
<gene>
    <name evidence="3" type="primary">ydgJ_2</name>
    <name evidence="3" type="ORF">BWX89_00311</name>
</gene>
<evidence type="ECO:0000313" key="3">
    <source>
        <dbReference type="EMBL" id="OQB74953.1"/>
    </source>
</evidence>
<feature type="domain" description="GFO/IDH/MocA-like oxidoreductase" evidence="2">
    <location>
        <begin position="132"/>
        <end position="240"/>
    </location>
</feature>
<name>A0A1V6CDK9_UNCT6</name>
<evidence type="ECO:0000259" key="2">
    <source>
        <dbReference type="Pfam" id="PF22725"/>
    </source>
</evidence>
<comment type="caution">
    <text evidence="3">The sequence shown here is derived from an EMBL/GenBank/DDBJ whole genome shotgun (WGS) entry which is preliminary data.</text>
</comment>
<dbReference type="Gene3D" id="3.30.360.10">
    <property type="entry name" value="Dihydrodipicolinate Reductase, domain 2"/>
    <property type="match status" value="1"/>
</dbReference>
<dbReference type="PANTHER" id="PTHR43377">
    <property type="entry name" value="BILIVERDIN REDUCTASE A"/>
    <property type="match status" value="1"/>
</dbReference>
<keyword evidence="3" id="KW-0560">Oxidoreductase</keyword>
<dbReference type="EC" id="1.-.-.-" evidence="3"/>
<accession>A0A1V6CDK9</accession>
<dbReference type="SUPFAM" id="SSF51735">
    <property type="entry name" value="NAD(P)-binding Rossmann-fold domains"/>
    <property type="match status" value="1"/>
</dbReference>
<reference evidence="3" key="1">
    <citation type="submission" date="2017-02" db="EMBL/GenBank/DDBJ databases">
        <title>Delving into the versatile metabolic prowess of the omnipresent phylum Bacteroidetes.</title>
        <authorList>
            <person name="Nobu M.K."/>
            <person name="Mei R."/>
            <person name="Narihiro T."/>
            <person name="Kuroda K."/>
            <person name="Liu W.-T."/>
        </authorList>
    </citation>
    <scope>NUCLEOTIDE SEQUENCE</scope>
    <source>
        <strain evidence="3">ADurb.Bin131</strain>
    </source>
</reference>
<dbReference type="Pfam" id="PF22725">
    <property type="entry name" value="GFO_IDH_MocA_C3"/>
    <property type="match status" value="1"/>
</dbReference>
<dbReference type="Gene3D" id="3.40.50.720">
    <property type="entry name" value="NAD(P)-binding Rossmann-like Domain"/>
    <property type="match status" value="1"/>
</dbReference>
<dbReference type="SUPFAM" id="SSF55347">
    <property type="entry name" value="Glyceraldehyde-3-phosphate dehydrogenase-like, C-terminal domain"/>
    <property type="match status" value="1"/>
</dbReference>
<organism evidence="3">
    <name type="scientific">candidate division TA06 bacterium ADurb.Bin131</name>
    <dbReference type="NCBI Taxonomy" id="1852827"/>
    <lineage>
        <taxon>Bacteria</taxon>
        <taxon>Bacteria division TA06</taxon>
    </lineage>
</organism>